<dbReference type="AlphaFoldDB" id="A0A933RW87"/>
<evidence type="ECO:0000313" key="7">
    <source>
        <dbReference type="Proteomes" id="UP000782519"/>
    </source>
</evidence>
<sequence length="337" mass="37560">MSLILSAGLPTGMEGLTYPIPFSTPETLIKIAQHAEKLGYHSVWGNDHMTTQHYVREEFPVPPRFWEPLMTYAFIAANTTTLRFGTGILVLPMRRDIVVVAKQIATLDHFSGGRLEIGVGVGAYKEEFDALRPEGGAHRGDMVEEGVKALQLLFKDRVASFEGKYYNYKDVEFFPKPKQARLPIYFGGNNENHIRRVAETADGWIPAGMPAAKLKSMVARMMEMVVANGRDPAQISVAPQFIVHGAKNQEAAVARYKQSQMHKHLLSLSKSTLKEEAGLAMEDINLIGTPDVILEKIAKLKDAGVTHLLGMYFAANDVQELLDQMQFFAEEVMPRIE</sequence>
<comment type="caution">
    <text evidence="6">The sequence shown here is derived from an EMBL/GenBank/DDBJ whole genome shotgun (WGS) entry which is preliminary data.</text>
</comment>
<dbReference type="GO" id="GO:0046306">
    <property type="term" value="P:alkanesulfonate catabolic process"/>
    <property type="evidence" value="ECO:0007669"/>
    <property type="project" value="TreeGrafter"/>
</dbReference>
<organism evidence="6 7">
    <name type="scientific">Rhodopseudomonas palustris</name>
    <dbReference type="NCBI Taxonomy" id="1076"/>
    <lineage>
        <taxon>Bacteria</taxon>
        <taxon>Pseudomonadati</taxon>
        <taxon>Pseudomonadota</taxon>
        <taxon>Alphaproteobacteria</taxon>
        <taxon>Hyphomicrobiales</taxon>
        <taxon>Nitrobacteraceae</taxon>
        <taxon>Rhodopseudomonas</taxon>
    </lineage>
</organism>
<dbReference type="InterPro" id="IPR019921">
    <property type="entry name" value="Lucif-like_OxRdtase_Rv2161c"/>
</dbReference>
<evidence type="ECO:0000256" key="4">
    <source>
        <dbReference type="ARBA" id="ARBA00023033"/>
    </source>
</evidence>
<gene>
    <name evidence="6" type="ORF">HZA66_08025</name>
</gene>
<name>A0A933RW87_RHOPL</name>
<reference evidence="6" key="1">
    <citation type="submission" date="2020-07" db="EMBL/GenBank/DDBJ databases">
        <title>Huge and variable diversity of episymbiotic CPR bacteria and DPANN archaea in groundwater ecosystems.</title>
        <authorList>
            <person name="He C.Y."/>
            <person name="Keren R."/>
            <person name="Whittaker M."/>
            <person name="Farag I.F."/>
            <person name="Doudna J."/>
            <person name="Cate J.H.D."/>
            <person name="Banfield J.F."/>
        </authorList>
    </citation>
    <scope>NUCLEOTIDE SEQUENCE</scope>
    <source>
        <strain evidence="6">NC_groundwater_1818_Pr3_B-0.1um_66_35</strain>
    </source>
</reference>
<accession>A0A933RW87</accession>
<keyword evidence="3 6" id="KW-0560">Oxidoreductase</keyword>
<dbReference type="EMBL" id="JACRJB010000021">
    <property type="protein sequence ID" value="MBI5129375.1"/>
    <property type="molecule type" value="Genomic_DNA"/>
</dbReference>
<dbReference type="SUPFAM" id="SSF51679">
    <property type="entry name" value="Bacterial luciferase-like"/>
    <property type="match status" value="1"/>
</dbReference>
<dbReference type="InterPro" id="IPR011251">
    <property type="entry name" value="Luciferase-like_dom"/>
</dbReference>
<feature type="domain" description="Luciferase-like" evidence="5">
    <location>
        <begin position="23"/>
        <end position="307"/>
    </location>
</feature>
<dbReference type="NCBIfam" id="TIGR03619">
    <property type="entry name" value="F420_Rv2161c"/>
    <property type="match status" value="1"/>
</dbReference>
<keyword evidence="2" id="KW-0288">FMN</keyword>
<evidence type="ECO:0000259" key="5">
    <source>
        <dbReference type="Pfam" id="PF00296"/>
    </source>
</evidence>
<dbReference type="Proteomes" id="UP000782519">
    <property type="component" value="Unassembled WGS sequence"/>
</dbReference>
<dbReference type="Pfam" id="PF00296">
    <property type="entry name" value="Bac_luciferase"/>
    <property type="match status" value="1"/>
</dbReference>
<evidence type="ECO:0000256" key="3">
    <source>
        <dbReference type="ARBA" id="ARBA00023002"/>
    </source>
</evidence>
<dbReference type="InterPro" id="IPR036661">
    <property type="entry name" value="Luciferase-like_sf"/>
</dbReference>
<dbReference type="PANTHER" id="PTHR42847:SF4">
    <property type="entry name" value="ALKANESULFONATE MONOOXYGENASE-RELATED"/>
    <property type="match status" value="1"/>
</dbReference>
<keyword evidence="1" id="KW-0285">Flavoprotein</keyword>
<dbReference type="PANTHER" id="PTHR42847">
    <property type="entry name" value="ALKANESULFONATE MONOOXYGENASE"/>
    <property type="match status" value="1"/>
</dbReference>
<dbReference type="InterPro" id="IPR050172">
    <property type="entry name" value="SsuD_RutA_monooxygenase"/>
</dbReference>
<keyword evidence="4" id="KW-0503">Monooxygenase</keyword>
<dbReference type="EC" id="1.-.-.-" evidence="6"/>
<evidence type="ECO:0000256" key="1">
    <source>
        <dbReference type="ARBA" id="ARBA00022630"/>
    </source>
</evidence>
<evidence type="ECO:0000256" key="2">
    <source>
        <dbReference type="ARBA" id="ARBA00022643"/>
    </source>
</evidence>
<evidence type="ECO:0000313" key="6">
    <source>
        <dbReference type="EMBL" id="MBI5129375.1"/>
    </source>
</evidence>
<proteinExistence type="predicted"/>
<dbReference type="GO" id="GO:0008726">
    <property type="term" value="F:alkanesulfonate monooxygenase activity"/>
    <property type="evidence" value="ECO:0007669"/>
    <property type="project" value="TreeGrafter"/>
</dbReference>
<dbReference type="Gene3D" id="3.20.20.30">
    <property type="entry name" value="Luciferase-like domain"/>
    <property type="match status" value="1"/>
</dbReference>
<protein>
    <submittedName>
        <fullName evidence="6">TIGR03619 family F420-dependent LLM class oxidoreductase</fullName>
        <ecNumber evidence="6">1.-.-.-</ecNumber>
    </submittedName>
</protein>